<reference evidence="2" key="1">
    <citation type="journal article" date="2022" name="Mol. Ecol. Resour.">
        <title>The genomes of chicory, endive, great burdock and yacon provide insights into Asteraceae palaeo-polyploidization history and plant inulin production.</title>
        <authorList>
            <person name="Fan W."/>
            <person name="Wang S."/>
            <person name="Wang H."/>
            <person name="Wang A."/>
            <person name="Jiang F."/>
            <person name="Liu H."/>
            <person name="Zhao H."/>
            <person name="Xu D."/>
            <person name="Zhang Y."/>
        </authorList>
    </citation>
    <scope>NUCLEOTIDE SEQUENCE [LARGE SCALE GENOMIC DNA]</scope>
    <source>
        <strain evidence="2">cv. Yunnan</strain>
    </source>
</reference>
<sequence length="133" mass="14318">MVVVCSTSVMFVAVLDLGFGGSIVVVGRGVLLSGGAVGVGRSVTVEVDREIEMESGIVAVEDRKRFGCDHGQAAARHGNRSYDFGSRNYDCDETNEKRNLGDKKRSAAARHGKGKENLRLGMEEKQELQAYPG</sequence>
<gene>
    <name evidence="1" type="ORF">L1987_00139</name>
</gene>
<dbReference type="Proteomes" id="UP001056120">
    <property type="component" value="Linkage Group LG01"/>
</dbReference>
<organism evidence="1 2">
    <name type="scientific">Smallanthus sonchifolius</name>
    <dbReference type="NCBI Taxonomy" id="185202"/>
    <lineage>
        <taxon>Eukaryota</taxon>
        <taxon>Viridiplantae</taxon>
        <taxon>Streptophyta</taxon>
        <taxon>Embryophyta</taxon>
        <taxon>Tracheophyta</taxon>
        <taxon>Spermatophyta</taxon>
        <taxon>Magnoliopsida</taxon>
        <taxon>eudicotyledons</taxon>
        <taxon>Gunneridae</taxon>
        <taxon>Pentapetalae</taxon>
        <taxon>asterids</taxon>
        <taxon>campanulids</taxon>
        <taxon>Asterales</taxon>
        <taxon>Asteraceae</taxon>
        <taxon>Asteroideae</taxon>
        <taxon>Heliantheae alliance</taxon>
        <taxon>Millerieae</taxon>
        <taxon>Smallanthus</taxon>
    </lineage>
</organism>
<evidence type="ECO:0000313" key="1">
    <source>
        <dbReference type="EMBL" id="KAI3826096.1"/>
    </source>
</evidence>
<keyword evidence="2" id="KW-1185">Reference proteome</keyword>
<evidence type="ECO:0000313" key="2">
    <source>
        <dbReference type="Proteomes" id="UP001056120"/>
    </source>
</evidence>
<accession>A0ACB9K1C1</accession>
<comment type="caution">
    <text evidence="1">The sequence shown here is derived from an EMBL/GenBank/DDBJ whole genome shotgun (WGS) entry which is preliminary data.</text>
</comment>
<name>A0ACB9K1C1_9ASTR</name>
<dbReference type="EMBL" id="CM042018">
    <property type="protein sequence ID" value="KAI3826096.1"/>
    <property type="molecule type" value="Genomic_DNA"/>
</dbReference>
<reference evidence="1 2" key="2">
    <citation type="journal article" date="2022" name="Mol. Ecol. Resour.">
        <title>The genomes of chicory, endive, great burdock and yacon provide insights into Asteraceae paleo-polyploidization history and plant inulin production.</title>
        <authorList>
            <person name="Fan W."/>
            <person name="Wang S."/>
            <person name="Wang H."/>
            <person name="Wang A."/>
            <person name="Jiang F."/>
            <person name="Liu H."/>
            <person name="Zhao H."/>
            <person name="Xu D."/>
            <person name="Zhang Y."/>
        </authorList>
    </citation>
    <scope>NUCLEOTIDE SEQUENCE [LARGE SCALE GENOMIC DNA]</scope>
    <source>
        <strain evidence="2">cv. Yunnan</strain>
        <tissue evidence="1">Leaves</tissue>
    </source>
</reference>
<proteinExistence type="predicted"/>
<protein>
    <submittedName>
        <fullName evidence="1">Uncharacterized protein</fullName>
    </submittedName>
</protein>